<evidence type="ECO:0000313" key="2">
    <source>
        <dbReference type="Proteomes" id="UP000036458"/>
    </source>
</evidence>
<dbReference type="InterPro" id="IPR012347">
    <property type="entry name" value="Ferritin-like"/>
</dbReference>
<dbReference type="OrthoDB" id="9795056at2"/>
<protein>
    <submittedName>
        <fullName evidence="1">Uncharacterized protein</fullName>
    </submittedName>
</protein>
<proteinExistence type="predicted"/>
<dbReference type="CDD" id="cd07909">
    <property type="entry name" value="YciF"/>
    <property type="match status" value="1"/>
</dbReference>
<evidence type="ECO:0000313" key="1">
    <source>
        <dbReference type="EMBL" id="AKQ45392.1"/>
    </source>
</evidence>
<dbReference type="Gene3D" id="1.20.1260.10">
    <property type="match status" value="1"/>
</dbReference>
<dbReference type="Proteomes" id="UP000036458">
    <property type="component" value="Chromosome"/>
</dbReference>
<keyword evidence="2" id="KW-1185">Reference proteome</keyword>
<dbReference type="InterPro" id="IPR009078">
    <property type="entry name" value="Ferritin-like_SF"/>
</dbReference>
<dbReference type="RefSeq" id="WP_048920266.1">
    <property type="nucleotide sequence ID" value="NZ_CP010777.1"/>
</dbReference>
<dbReference type="EMBL" id="CP010777">
    <property type="protein sequence ID" value="AKQ45392.1"/>
    <property type="molecule type" value="Genomic_DNA"/>
</dbReference>
<gene>
    <name evidence="1" type="ORF">TH63_06665</name>
</gene>
<dbReference type="Pfam" id="PF05974">
    <property type="entry name" value="DUF892"/>
    <property type="match status" value="1"/>
</dbReference>
<accession>A0A0H4VNF8</accession>
<organism evidence="1 2">
    <name type="scientific">Rufibacter radiotolerans</name>
    <dbReference type="NCBI Taxonomy" id="1379910"/>
    <lineage>
        <taxon>Bacteria</taxon>
        <taxon>Pseudomonadati</taxon>
        <taxon>Bacteroidota</taxon>
        <taxon>Cytophagia</taxon>
        <taxon>Cytophagales</taxon>
        <taxon>Hymenobacteraceae</taxon>
        <taxon>Rufibacter</taxon>
    </lineage>
</organism>
<dbReference type="PATRIC" id="fig|1379910.4.peg.1460"/>
<dbReference type="InterPro" id="IPR047114">
    <property type="entry name" value="YciF"/>
</dbReference>
<dbReference type="SUPFAM" id="SSF47240">
    <property type="entry name" value="Ferritin-like"/>
    <property type="match status" value="1"/>
</dbReference>
<dbReference type="AlphaFoldDB" id="A0A0H4VNF8"/>
<dbReference type="InterPro" id="IPR010287">
    <property type="entry name" value="DUF892_YciF-like"/>
</dbReference>
<sequence>MRLTSLNDLFIHQMRDLYNAEQQAIKAMPEMMERVSNPNLATAMQEHMMETQNQVKRLEQCFQILGVNGHGEKCMAMEGIIKEAKDFMRHEADPEVMDAGIIACAQRLEHYEIAGYGTACTYAKFLGHKDVLNLLQEILSEEKKADEKLTFIAETSVNMEAENHRIKR</sequence>
<reference evidence="1 2" key="1">
    <citation type="submission" date="2015-01" db="EMBL/GenBank/DDBJ databases">
        <title>Rufibacter sp./DG31D/ whole genome sequencing.</title>
        <authorList>
            <person name="Kim M.K."/>
            <person name="Srinivasan S."/>
            <person name="Lee J.-J."/>
        </authorList>
    </citation>
    <scope>NUCLEOTIDE SEQUENCE [LARGE SCALE GENOMIC DNA]</scope>
    <source>
        <strain evidence="1 2">DG31D</strain>
    </source>
</reference>
<name>A0A0H4VNF8_9BACT</name>
<dbReference type="PANTHER" id="PTHR30565">
    <property type="entry name" value="PROTEIN YCIF"/>
    <property type="match status" value="1"/>
</dbReference>
<dbReference type="PANTHER" id="PTHR30565:SF9">
    <property type="entry name" value="PROTEIN YCIF"/>
    <property type="match status" value="1"/>
</dbReference>
<dbReference type="KEGG" id="ruf:TH63_06665"/>